<evidence type="ECO:0000313" key="7">
    <source>
        <dbReference type="EMBL" id="WVX65850.1"/>
    </source>
</evidence>
<evidence type="ECO:0000256" key="5">
    <source>
        <dbReference type="ARBA" id="ARBA00023136"/>
    </source>
</evidence>
<name>A0ABZ2C331_9PROT</name>
<comment type="subcellular location">
    <subcellularLocation>
        <location evidence="1">Cell inner membrane</location>
    </subcellularLocation>
</comment>
<organism evidence="7 8">
    <name type="scientific">Candidatus Bealeia paramacronuclearis</name>
    <dbReference type="NCBI Taxonomy" id="1921001"/>
    <lineage>
        <taxon>Bacteria</taxon>
        <taxon>Pseudomonadati</taxon>
        <taxon>Pseudomonadota</taxon>
        <taxon>Alphaproteobacteria</taxon>
        <taxon>Holosporales</taxon>
        <taxon>Holosporaceae</taxon>
        <taxon>Candidatus Bealeia</taxon>
    </lineage>
</organism>
<sequence length="306" mass="35250">MARKPKSPLAHFLSQAFKPIRQRIEGFATWSFCGLCGLFPVDKAGSAAAWFFYGLGRYVKASQTARRNIKKVYPHFNDAEIEAIVKGVWDNAGRLIAEYSNPQDFRGAEGDKRIEVVGLENFLQMRDDGKPGIIFTGHIGNWQAITHFATDHGLELTQLYRTANSPWTDREMLKRQLQCVPKVIRKGRNGSREIMKLLSQGGHLFILVDQKLNEGIEVPFLGRPAMTAPAIARMAIRYNCPVVPAWAERIHDSYFRVHFEKPIEFTPIGDINQDTYDFMVKVNQCLDRWVNQRPDLWFWLHNRWID</sequence>
<dbReference type="Proteomes" id="UP001330434">
    <property type="component" value="Chromosome"/>
</dbReference>
<dbReference type="GO" id="GO:0016746">
    <property type="term" value="F:acyltransferase activity"/>
    <property type="evidence" value="ECO:0007669"/>
    <property type="project" value="UniProtKB-KW"/>
</dbReference>
<evidence type="ECO:0000256" key="1">
    <source>
        <dbReference type="ARBA" id="ARBA00004533"/>
    </source>
</evidence>
<keyword evidence="5" id="KW-0472">Membrane</keyword>
<accession>A0ABZ2C331</accession>
<evidence type="ECO:0000256" key="2">
    <source>
        <dbReference type="ARBA" id="ARBA00022475"/>
    </source>
</evidence>
<dbReference type="CDD" id="cd07984">
    <property type="entry name" value="LPLAT_LABLAT-like"/>
    <property type="match status" value="1"/>
</dbReference>
<dbReference type="InterPro" id="IPR004960">
    <property type="entry name" value="LipA_acyltrans"/>
</dbReference>
<evidence type="ECO:0000256" key="6">
    <source>
        <dbReference type="ARBA" id="ARBA00023315"/>
    </source>
</evidence>
<keyword evidence="4" id="KW-0808">Transferase</keyword>
<evidence type="ECO:0000313" key="8">
    <source>
        <dbReference type="Proteomes" id="UP001330434"/>
    </source>
</evidence>
<dbReference type="EMBL" id="CP133270">
    <property type="protein sequence ID" value="WVX65850.1"/>
    <property type="molecule type" value="Genomic_DNA"/>
</dbReference>
<keyword evidence="8" id="KW-1185">Reference proteome</keyword>
<keyword evidence="6 7" id="KW-0012">Acyltransferase</keyword>
<dbReference type="PANTHER" id="PTHR30606:SF9">
    <property type="entry name" value="LIPID A BIOSYNTHESIS LAUROYLTRANSFERASE"/>
    <property type="match status" value="1"/>
</dbReference>
<evidence type="ECO:0000256" key="3">
    <source>
        <dbReference type="ARBA" id="ARBA00022519"/>
    </source>
</evidence>
<keyword evidence="3" id="KW-0997">Cell inner membrane</keyword>
<proteinExistence type="predicted"/>
<keyword evidence="2" id="KW-1003">Cell membrane</keyword>
<protein>
    <submittedName>
        <fullName evidence="7">Lipid A biosynthesis lauroyl acyltransferase</fullName>
    </submittedName>
</protein>
<gene>
    <name evidence="7" type="ORF">Bealeia1_00016</name>
</gene>
<dbReference type="PANTHER" id="PTHR30606">
    <property type="entry name" value="LIPID A BIOSYNTHESIS LAUROYL ACYLTRANSFERASE"/>
    <property type="match status" value="1"/>
</dbReference>
<dbReference type="RefSeq" id="WP_331256422.1">
    <property type="nucleotide sequence ID" value="NZ_CP133270.1"/>
</dbReference>
<dbReference type="Pfam" id="PF03279">
    <property type="entry name" value="Lip_A_acyltrans"/>
    <property type="match status" value="1"/>
</dbReference>
<evidence type="ECO:0000256" key="4">
    <source>
        <dbReference type="ARBA" id="ARBA00022679"/>
    </source>
</evidence>
<reference evidence="7 8" key="1">
    <citation type="journal article" date="2024" name="Environ. Microbiol.">
        <title>Novel evolutionary insights on the interactions of the Holosporales (Alphaproteobacteria) with eukaryotic hosts from comparative genomics.</title>
        <authorList>
            <person name="Giovannini M."/>
            <person name="Petroni G."/>
            <person name="Castelli M."/>
        </authorList>
    </citation>
    <scope>NUCLEOTIDE SEQUENCE [LARGE SCALE GENOMIC DNA]</scope>
    <source>
        <strain evidence="7 8">US_Bl 15I1</strain>
    </source>
</reference>